<dbReference type="AlphaFoldDB" id="A0A371FWT4"/>
<evidence type="ECO:0000256" key="1">
    <source>
        <dbReference type="SAM" id="MobiDB-lite"/>
    </source>
</evidence>
<accession>A0A371FWT4</accession>
<reference evidence="2" key="1">
    <citation type="submission" date="2018-05" db="EMBL/GenBank/DDBJ databases">
        <title>Draft genome of Mucuna pruriens seed.</title>
        <authorList>
            <person name="Nnadi N.E."/>
            <person name="Vos R."/>
            <person name="Hasami M.H."/>
            <person name="Devisetty U.K."/>
            <person name="Aguiy J.C."/>
        </authorList>
    </citation>
    <scope>NUCLEOTIDE SEQUENCE [LARGE SCALE GENOMIC DNA]</scope>
    <source>
        <strain evidence="2">JCA_2017</strain>
    </source>
</reference>
<name>A0A371FWT4_MUCPR</name>
<protein>
    <submittedName>
        <fullName evidence="2">Uncharacterized protein</fullName>
    </submittedName>
</protein>
<sequence>MRQRGENNKTSYRRPCNRKQAISHPWRSKRLLEEAHCVPILPFPKTSAEALNKSSNPNPYTPPSKNTSLFFSAASTEPVTSSFDDDAPPSANPPRAATTPCGGFAGLLRRRQHTNKSSKSNSNASKADPTAIPTMAAVESFLDFSATGAAGPTEGEGAGAGKKGVHGGNGFPQRSLLPENDVAGKWERVLGMEPLRRLLETSKLTRDFSGEVVGGEFEASQASDSSDDGGELAGEVIVLEVEVAKDGEVGEIGGDLAGEGVGAETENSKLREATDCVGRDGAHKAGGGEAKGIDEGTVGVALDAEPVAGRTGCVPLDPVRVRGQGDECEEGLPVLSWLRVDSLTRLHKNHGHQ</sequence>
<feature type="compositionally biased region" description="Gly residues" evidence="1">
    <location>
        <begin position="154"/>
        <end position="170"/>
    </location>
</feature>
<evidence type="ECO:0000313" key="2">
    <source>
        <dbReference type="EMBL" id="RDX82799.1"/>
    </source>
</evidence>
<comment type="caution">
    <text evidence="2">The sequence shown here is derived from an EMBL/GenBank/DDBJ whole genome shotgun (WGS) entry which is preliminary data.</text>
</comment>
<feature type="region of interest" description="Disordered" evidence="1">
    <location>
        <begin position="48"/>
        <end position="103"/>
    </location>
</feature>
<dbReference type="Proteomes" id="UP000257109">
    <property type="component" value="Unassembled WGS sequence"/>
</dbReference>
<feature type="region of interest" description="Disordered" evidence="1">
    <location>
        <begin position="147"/>
        <end position="177"/>
    </location>
</feature>
<feature type="non-terminal residue" evidence="2">
    <location>
        <position position="1"/>
    </location>
</feature>
<gene>
    <name evidence="2" type="ORF">CR513_36362</name>
</gene>
<feature type="region of interest" description="Disordered" evidence="1">
    <location>
        <begin position="1"/>
        <end position="24"/>
    </location>
</feature>
<dbReference type="EMBL" id="QJKJ01007550">
    <property type="protein sequence ID" value="RDX82799.1"/>
    <property type="molecule type" value="Genomic_DNA"/>
</dbReference>
<evidence type="ECO:0000313" key="3">
    <source>
        <dbReference type="Proteomes" id="UP000257109"/>
    </source>
</evidence>
<keyword evidence="3" id="KW-1185">Reference proteome</keyword>
<proteinExistence type="predicted"/>
<feature type="compositionally biased region" description="Polar residues" evidence="1">
    <location>
        <begin position="52"/>
        <end position="82"/>
    </location>
</feature>
<organism evidence="2 3">
    <name type="scientific">Mucuna pruriens</name>
    <name type="common">Velvet bean</name>
    <name type="synonym">Dolichos pruriens</name>
    <dbReference type="NCBI Taxonomy" id="157652"/>
    <lineage>
        <taxon>Eukaryota</taxon>
        <taxon>Viridiplantae</taxon>
        <taxon>Streptophyta</taxon>
        <taxon>Embryophyta</taxon>
        <taxon>Tracheophyta</taxon>
        <taxon>Spermatophyta</taxon>
        <taxon>Magnoliopsida</taxon>
        <taxon>eudicotyledons</taxon>
        <taxon>Gunneridae</taxon>
        <taxon>Pentapetalae</taxon>
        <taxon>rosids</taxon>
        <taxon>fabids</taxon>
        <taxon>Fabales</taxon>
        <taxon>Fabaceae</taxon>
        <taxon>Papilionoideae</taxon>
        <taxon>50 kb inversion clade</taxon>
        <taxon>NPAAA clade</taxon>
        <taxon>indigoferoid/millettioid clade</taxon>
        <taxon>Phaseoleae</taxon>
        <taxon>Mucuna</taxon>
    </lineage>
</organism>